<evidence type="ECO:0000256" key="4">
    <source>
        <dbReference type="ARBA" id="ARBA00022962"/>
    </source>
</evidence>
<dbReference type="InterPro" id="IPR001347">
    <property type="entry name" value="SIS_dom"/>
</dbReference>
<dbReference type="EMBL" id="OW970315">
    <property type="protein sequence ID" value="CAH6337420.1"/>
    <property type="molecule type" value="Genomic_DNA"/>
</dbReference>
<comment type="catalytic activity">
    <reaction evidence="1">
        <text>D-fructose 6-phosphate + L-glutamine = D-glucosamine 6-phosphate + L-glutamate</text>
        <dbReference type="Rhea" id="RHEA:13237"/>
        <dbReference type="ChEBI" id="CHEBI:29985"/>
        <dbReference type="ChEBI" id="CHEBI:58359"/>
        <dbReference type="ChEBI" id="CHEBI:58725"/>
        <dbReference type="ChEBI" id="CHEBI:61527"/>
        <dbReference type="EC" id="2.6.1.16"/>
    </reaction>
</comment>
<protein>
    <recommendedName>
        <fullName evidence="3">Glutamine--fructose-6-phosphate aminotransferase [isomerizing]</fullName>
        <ecNumber evidence="2">2.6.1.16</ecNumber>
    </recommendedName>
</protein>
<dbReference type="EC" id="2.6.1.16" evidence="2"/>
<dbReference type="GO" id="GO:0006002">
    <property type="term" value="P:fructose 6-phosphate metabolic process"/>
    <property type="evidence" value="ECO:0007669"/>
    <property type="project" value="TreeGrafter"/>
</dbReference>
<dbReference type="AlphaFoldDB" id="A0AAN2FFU1"/>
<evidence type="ECO:0000313" key="7">
    <source>
        <dbReference type="Proteomes" id="UP001158961"/>
    </source>
</evidence>
<evidence type="ECO:0000313" key="6">
    <source>
        <dbReference type="EMBL" id="CAH6337420.1"/>
    </source>
</evidence>
<dbReference type="Gene3D" id="3.40.50.10490">
    <property type="entry name" value="Glucose-6-phosphate isomerase like protein, domain 1"/>
    <property type="match status" value="2"/>
</dbReference>
<gene>
    <name evidence="6" type="ORF">DAPPPG734_18995</name>
</gene>
<dbReference type="PANTHER" id="PTHR10937">
    <property type="entry name" value="GLUCOSAMINE--FRUCTOSE-6-PHOSPHATE AMINOTRANSFERASE, ISOMERIZING"/>
    <property type="match status" value="1"/>
</dbReference>
<sequence>MLDLINDIRSQPGTLIENSDLLNHAYEEAAEWTNGGKGVVITGMATSLWAWHSGGIILDAAKVGHSIVDTSEYHRYGTADTDRSPLIVTSRSGESAEILNLLGAVEADRQIIGITGDASSTLGRRATRVLEFKAAEEAFYNTSSFTTTLCLATAIAAGIAGRRDLAVKSWLKDLSEKVGIVTEREQGAFAKAGAIIAESRIALISARGHLIGVAQQASLDLQEGPRIGAIPIPGGLLRHGPMELLSLSDSVLVILIPRDHMTDVMVRATSDILGFGARIVAIAADGIELPGEAEVIRVPETIPELTPAVFAAALQRLNVSIGQALNMEKIEPSLIPKVTRVE</sequence>
<evidence type="ECO:0000259" key="5">
    <source>
        <dbReference type="PROSITE" id="PS51464"/>
    </source>
</evidence>
<dbReference type="Proteomes" id="UP001158961">
    <property type="component" value="Chromosome"/>
</dbReference>
<dbReference type="GO" id="GO:0004360">
    <property type="term" value="F:glutamine-fructose-6-phosphate transaminase (isomerizing) activity"/>
    <property type="evidence" value="ECO:0007669"/>
    <property type="project" value="UniProtKB-EC"/>
</dbReference>
<dbReference type="GO" id="GO:0006047">
    <property type="term" value="P:UDP-N-acetylglucosamine metabolic process"/>
    <property type="evidence" value="ECO:0007669"/>
    <property type="project" value="TreeGrafter"/>
</dbReference>
<dbReference type="PANTHER" id="PTHR10937:SF0">
    <property type="entry name" value="GLUTAMINE--FRUCTOSE-6-PHOSPHATE TRANSAMINASE (ISOMERIZING)"/>
    <property type="match status" value="1"/>
</dbReference>
<organism evidence="6 7">
    <name type="scientific">Enterobacter agglomerans</name>
    <name type="common">Erwinia herbicola</name>
    <name type="synonym">Pantoea agglomerans</name>
    <dbReference type="NCBI Taxonomy" id="549"/>
    <lineage>
        <taxon>Bacteria</taxon>
        <taxon>Pseudomonadati</taxon>
        <taxon>Pseudomonadota</taxon>
        <taxon>Gammaproteobacteria</taxon>
        <taxon>Enterobacterales</taxon>
        <taxon>Erwiniaceae</taxon>
        <taxon>Pantoea</taxon>
        <taxon>Pantoea agglomerans group</taxon>
    </lineage>
</organism>
<dbReference type="SUPFAM" id="SSF53697">
    <property type="entry name" value="SIS domain"/>
    <property type="match status" value="1"/>
</dbReference>
<dbReference type="InterPro" id="IPR046348">
    <property type="entry name" value="SIS_dom_sf"/>
</dbReference>
<dbReference type="RefSeq" id="WP_031593021.1">
    <property type="nucleotide sequence ID" value="NZ_JNVA01000041.1"/>
</dbReference>
<accession>A0AAN2FFU1</accession>
<dbReference type="Pfam" id="PF01380">
    <property type="entry name" value="SIS"/>
    <property type="match status" value="1"/>
</dbReference>
<keyword evidence="4" id="KW-0315">Glutamine amidotransferase</keyword>
<evidence type="ECO:0000256" key="2">
    <source>
        <dbReference type="ARBA" id="ARBA00012916"/>
    </source>
</evidence>
<proteinExistence type="predicted"/>
<dbReference type="GO" id="GO:0006487">
    <property type="term" value="P:protein N-linked glycosylation"/>
    <property type="evidence" value="ECO:0007669"/>
    <property type="project" value="TreeGrafter"/>
</dbReference>
<feature type="domain" description="SIS" evidence="5">
    <location>
        <begin position="192"/>
        <end position="332"/>
    </location>
</feature>
<reference evidence="6" key="1">
    <citation type="submission" date="2022-05" db="EMBL/GenBank/DDBJ databases">
        <authorList>
            <person name="Pothier F. J."/>
        </authorList>
    </citation>
    <scope>NUCLEOTIDE SEQUENCE</scope>
    <source>
        <strain evidence="6">DAPP-PG734</strain>
    </source>
</reference>
<name>A0AAN2FFU1_ENTAG</name>
<evidence type="ECO:0000256" key="1">
    <source>
        <dbReference type="ARBA" id="ARBA00001031"/>
    </source>
</evidence>
<feature type="domain" description="SIS" evidence="5">
    <location>
        <begin position="29"/>
        <end position="165"/>
    </location>
</feature>
<dbReference type="PROSITE" id="PS51464">
    <property type="entry name" value="SIS"/>
    <property type="match status" value="2"/>
</dbReference>
<evidence type="ECO:0000256" key="3">
    <source>
        <dbReference type="ARBA" id="ARBA00016090"/>
    </source>
</evidence>
<dbReference type="GO" id="GO:0097367">
    <property type="term" value="F:carbohydrate derivative binding"/>
    <property type="evidence" value="ECO:0007669"/>
    <property type="project" value="InterPro"/>
</dbReference>